<evidence type="ECO:0000256" key="2">
    <source>
        <dbReference type="ARBA" id="ARBA00022690"/>
    </source>
</evidence>
<dbReference type="SUPFAM" id="SSF56574">
    <property type="entry name" value="Serpins"/>
    <property type="match status" value="1"/>
</dbReference>
<dbReference type="VEuPathDB" id="VectorBase:SSCA005383"/>
<name>A0A131ZVD3_SARSC</name>
<gene>
    <name evidence="6" type="ORF">QR98_0008630</name>
</gene>
<comment type="caution">
    <text evidence="6">The sequence shown here is derived from an EMBL/GenBank/DDBJ whole genome shotgun (WGS) entry which is preliminary data.</text>
</comment>
<keyword evidence="3" id="KW-0722">Serine protease inhibitor</keyword>
<comment type="similarity">
    <text evidence="1">Belongs to the serpin family.</text>
</comment>
<dbReference type="Pfam" id="PF00079">
    <property type="entry name" value="Serpin"/>
    <property type="match status" value="1"/>
</dbReference>
<protein>
    <submittedName>
        <fullName evidence="6">Sar s 27 allergen (Serpin-like protein 1)</fullName>
    </submittedName>
</protein>
<dbReference type="InterPro" id="IPR036186">
    <property type="entry name" value="Serpin_sf"/>
</dbReference>
<dbReference type="InterPro" id="IPR042178">
    <property type="entry name" value="Serpin_sf_1"/>
</dbReference>
<dbReference type="Gene3D" id="3.30.497.10">
    <property type="entry name" value="Antithrombin, subunit I, domain 2"/>
    <property type="match status" value="1"/>
</dbReference>
<organism evidence="6 7">
    <name type="scientific">Sarcoptes scabiei</name>
    <name type="common">Itch mite</name>
    <name type="synonym">Acarus scabiei</name>
    <dbReference type="NCBI Taxonomy" id="52283"/>
    <lineage>
        <taxon>Eukaryota</taxon>
        <taxon>Metazoa</taxon>
        <taxon>Ecdysozoa</taxon>
        <taxon>Arthropoda</taxon>
        <taxon>Chelicerata</taxon>
        <taxon>Arachnida</taxon>
        <taxon>Acari</taxon>
        <taxon>Acariformes</taxon>
        <taxon>Sarcoptiformes</taxon>
        <taxon>Astigmata</taxon>
        <taxon>Psoroptidia</taxon>
        <taxon>Sarcoptoidea</taxon>
        <taxon>Sarcoptidae</taxon>
        <taxon>Sarcoptinae</taxon>
        <taxon>Sarcoptes</taxon>
    </lineage>
</organism>
<dbReference type="InterPro" id="IPR042185">
    <property type="entry name" value="Serpin_sf_2"/>
</dbReference>
<feature type="domain" description="Serpin" evidence="5">
    <location>
        <begin position="1"/>
        <end position="81"/>
    </location>
</feature>
<proteinExistence type="inferred from homology"/>
<keyword evidence="4" id="KW-0325">Glycoprotein</keyword>
<dbReference type="Proteomes" id="UP000616769">
    <property type="component" value="Unassembled WGS sequence"/>
</dbReference>
<keyword evidence="2" id="KW-0646">Protease inhibitor</keyword>
<dbReference type="Gene3D" id="2.30.39.10">
    <property type="entry name" value="Alpha-1-antitrypsin, domain 1"/>
    <property type="match status" value="1"/>
</dbReference>
<sequence length="83" mass="9174">MPKFTIQSNHDLAPIIKRMGLIDIFDARANFSNISNENLFVSDILQKAIIEVTEDGTEAAAATAIMMARCVSQTIAFKIDRTD</sequence>
<evidence type="ECO:0000313" key="7">
    <source>
        <dbReference type="Proteomes" id="UP000616769"/>
    </source>
</evidence>
<dbReference type="InterPro" id="IPR023796">
    <property type="entry name" value="Serpin_dom"/>
</dbReference>
<evidence type="ECO:0000256" key="4">
    <source>
        <dbReference type="ARBA" id="ARBA00023180"/>
    </source>
</evidence>
<dbReference type="GO" id="GO:0004867">
    <property type="term" value="F:serine-type endopeptidase inhibitor activity"/>
    <property type="evidence" value="ECO:0007669"/>
    <property type="project" value="UniProtKB-KW"/>
</dbReference>
<dbReference type="GO" id="GO:0005615">
    <property type="term" value="C:extracellular space"/>
    <property type="evidence" value="ECO:0007669"/>
    <property type="project" value="InterPro"/>
</dbReference>
<dbReference type="EMBL" id="JXLN01001917">
    <property type="protein sequence ID" value="KPM02449.1"/>
    <property type="molecule type" value="Genomic_DNA"/>
</dbReference>
<evidence type="ECO:0000256" key="1">
    <source>
        <dbReference type="ARBA" id="ARBA00009500"/>
    </source>
</evidence>
<accession>A0A131ZVD3</accession>
<dbReference type="OrthoDB" id="671595at2759"/>
<dbReference type="AlphaFoldDB" id="A0A131ZVD3"/>
<dbReference type="PANTHER" id="PTHR11461">
    <property type="entry name" value="SERINE PROTEASE INHIBITOR, SERPIN"/>
    <property type="match status" value="1"/>
</dbReference>
<dbReference type="PANTHER" id="PTHR11461:SF211">
    <property type="entry name" value="GH10112P-RELATED"/>
    <property type="match status" value="1"/>
</dbReference>
<dbReference type="InterPro" id="IPR000215">
    <property type="entry name" value="Serpin_fam"/>
</dbReference>
<evidence type="ECO:0000313" key="6">
    <source>
        <dbReference type="EMBL" id="KPM02449.1"/>
    </source>
</evidence>
<evidence type="ECO:0000256" key="3">
    <source>
        <dbReference type="ARBA" id="ARBA00022900"/>
    </source>
</evidence>
<reference evidence="6 7" key="1">
    <citation type="journal article" date="2015" name="Parasit. Vectors">
        <title>Draft genome of the scabies mite.</title>
        <authorList>
            <person name="Rider S.D.Jr."/>
            <person name="Morgan M.S."/>
            <person name="Arlian L.G."/>
        </authorList>
    </citation>
    <scope>NUCLEOTIDE SEQUENCE [LARGE SCALE GENOMIC DNA]</scope>
    <source>
        <strain evidence="6">Arlian Lab</strain>
    </source>
</reference>
<evidence type="ECO:0000259" key="5">
    <source>
        <dbReference type="Pfam" id="PF00079"/>
    </source>
</evidence>